<feature type="transmembrane region" description="Helical" evidence="7">
    <location>
        <begin position="91"/>
        <end position="110"/>
    </location>
</feature>
<evidence type="ECO:0000256" key="2">
    <source>
        <dbReference type="ARBA" id="ARBA00022679"/>
    </source>
</evidence>
<evidence type="ECO:0000313" key="8">
    <source>
        <dbReference type="EMBL" id="KAH6601219.1"/>
    </source>
</evidence>
<feature type="transmembrane region" description="Helical" evidence="7">
    <location>
        <begin position="405"/>
        <end position="428"/>
    </location>
</feature>
<evidence type="ECO:0000256" key="5">
    <source>
        <dbReference type="ARBA" id="ARBA00023136"/>
    </source>
</evidence>
<comment type="subcellular location">
    <subcellularLocation>
        <location evidence="1">Membrane</location>
        <topology evidence="1">Multi-pass membrane protein</topology>
    </subcellularLocation>
</comment>
<feature type="transmembrane region" description="Helical" evidence="7">
    <location>
        <begin position="51"/>
        <end position="71"/>
    </location>
</feature>
<name>A0ABQ8FNF2_9FUNG</name>
<organism evidence="8 9">
    <name type="scientific">Batrachochytrium salamandrivorans</name>
    <dbReference type="NCBI Taxonomy" id="1357716"/>
    <lineage>
        <taxon>Eukaryota</taxon>
        <taxon>Fungi</taxon>
        <taxon>Fungi incertae sedis</taxon>
        <taxon>Chytridiomycota</taxon>
        <taxon>Chytridiomycota incertae sedis</taxon>
        <taxon>Chytridiomycetes</taxon>
        <taxon>Rhizophydiales</taxon>
        <taxon>Rhizophydiales incertae sedis</taxon>
        <taxon>Batrachochytrium</taxon>
    </lineage>
</organism>
<feature type="transmembrane region" description="Helical" evidence="7">
    <location>
        <begin position="164"/>
        <end position="187"/>
    </location>
</feature>
<evidence type="ECO:0000256" key="1">
    <source>
        <dbReference type="ARBA" id="ARBA00004141"/>
    </source>
</evidence>
<feature type="transmembrane region" description="Helical" evidence="7">
    <location>
        <begin position="122"/>
        <end position="144"/>
    </location>
</feature>
<feature type="transmembrane region" description="Helical" evidence="7">
    <location>
        <begin position="434"/>
        <end position="455"/>
    </location>
</feature>
<dbReference type="PANTHER" id="PTHR13906">
    <property type="entry name" value="PORCUPINE"/>
    <property type="match status" value="1"/>
</dbReference>
<keyword evidence="6" id="KW-0012">Acyltransferase</keyword>
<dbReference type="Pfam" id="PF03062">
    <property type="entry name" value="MBOAT"/>
    <property type="match status" value="1"/>
</dbReference>
<dbReference type="PANTHER" id="PTHR13906:SF4">
    <property type="entry name" value="LYSOPHOSPHOLIPID ACYLTRANSFERASE 6"/>
    <property type="match status" value="1"/>
</dbReference>
<gene>
    <name evidence="8" type="ORF">BASA50_001744</name>
</gene>
<keyword evidence="5 7" id="KW-0472">Membrane</keyword>
<reference evidence="8 9" key="1">
    <citation type="submission" date="2021-02" db="EMBL/GenBank/DDBJ databases">
        <title>Variation within the Batrachochytrium salamandrivorans European outbreak.</title>
        <authorList>
            <person name="Kelly M."/>
            <person name="Pasmans F."/>
            <person name="Shea T.P."/>
            <person name="Munoz J.F."/>
            <person name="Carranza S."/>
            <person name="Cuomo C.A."/>
            <person name="Martel A."/>
        </authorList>
    </citation>
    <scope>NUCLEOTIDE SEQUENCE [LARGE SCALE GENOMIC DNA]</scope>
    <source>
        <strain evidence="8 9">AMFP18/2</strain>
    </source>
</reference>
<evidence type="ECO:0000313" key="9">
    <source>
        <dbReference type="Proteomes" id="UP001648503"/>
    </source>
</evidence>
<protein>
    <recommendedName>
        <fullName evidence="10">MBOAT-domain-containing protein</fullName>
    </recommendedName>
</protein>
<evidence type="ECO:0000256" key="7">
    <source>
        <dbReference type="SAM" id="Phobius"/>
    </source>
</evidence>
<sequence>MFGSHIRAYGQQLGLLPDLFILGLCILSSFPLTALYVLIPTTPAFRTTRHWFSIIATSTIALLVFDEYSILHLLGSTLATYFVTLWLGDRWWTPYVVFTATLAHLSWIHMGAQFWYIDSPDFVDISAPMMVLVIKLSSYAWSVYDGTRPDQELHSEMRPFAIKQVPSLVEYLGFVFFFATFWVGPAFDYQHYYEFSRNIGVYRTIPSSFVAGIKAVVLGILLLVAFLVLDVHWGPTYFRTGSQFITEPSLFWRIFLIQVAGFSTRAKLSSAWKISEAAGIFTGIGYAGINPETQAPIFNRLENVNLWKVELGQSPKGIVDGWNIKTSTWLKRCVYLRVSTPGSRPTELATGLTNLVSAMWHGFHAGYYMSFLSATLWIIVGRTTRRYFRPFVTLPESSLRAYKPLYDTIGFIVSMSTLNYIFIPFIVWRADASLSIWSSVFFLGHVVLGTTILLLDTLGVGRYLLRYWLPKFVGADAAASARGEAVVECGETHASRGSMAKVAGVTKPSTKYKKA</sequence>
<evidence type="ECO:0008006" key="10">
    <source>
        <dbReference type="Google" id="ProtNLM"/>
    </source>
</evidence>
<feature type="transmembrane region" description="Helical" evidence="7">
    <location>
        <begin position="20"/>
        <end position="39"/>
    </location>
</feature>
<keyword evidence="4 7" id="KW-1133">Transmembrane helix</keyword>
<comment type="caution">
    <text evidence="8">The sequence shown here is derived from an EMBL/GenBank/DDBJ whole genome shotgun (WGS) entry which is preliminary data.</text>
</comment>
<keyword evidence="2" id="KW-0808">Transferase</keyword>
<dbReference type="Proteomes" id="UP001648503">
    <property type="component" value="Unassembled WGS sequence"/>
</dbReference>
<evidence type="ECO:0000256" key="6">
    <source>
        <dbReference type="ARBA" id="ARBA00023315"/>
    </source>
</evidence>
<evidence type="ECO:0000256" key="3">
    <source>
        <dbReference type="ARBA" id="ARBA00022692"/>
    </source>
</evidence>
<accession>A0ABQ8FNF2</accession>
<dbReference type="EMBL" id="JAFCIX010000016">
    <property type="protein sequence ID" value="KAH6601219.1"/>
    <property type="molecule type" value="Genomic_DNA"/>
</dbReference>
<keyword evidence="3 7" id="KW-0812">Transmembrane</keyword>
<dbReference type="InterPro" id="IPR049941">
    <property type="entry name" value="LPLAT_7/PORCN-like"/>
</dbReference>
<feature type="transmembrane region" description="Helical" evidence="7">
    <location>
        <begin position="365"/>
        <end position="384"/>
    </location>
</feature>
<feature type="transmembrane region" description="Helical" evidence="7">
    <location>
        <begin position="208"/>
        <end position="229"/>
    </location>
</feature>
<evidence type="ECO:0000256" key="4">
    <source>
        <dbReference type="ARBA" id="ARBA00022989"/>
    </source>
</evidence>
<dbReference type="InterPro" id="IPR004299">
    <property type="entry name" value="MBOAT_fam"/>
</dbReference>
<keyword evidence="9" id="KW-1185">Reference proteome</keyword>
<proteinExistence type="predicted"/>